<organism evidence="3 4">
    <name type="scientific">Mycobacterium liflandii (strain 128FXT)</name>
    <dbReference type="NCBI Taxonomy" id="459424"/>
    <lineage>
        <taxon>Bacteria</taxon>
        <taxon>Bacillati</taxon>
        <taxon>Actinomycetota</taxon>
        <taxon>Actinomycetes</taxon>
        <taxon>Mycobacteriales</taxon>
        <taxon>Mycobacteriaceae</taxon>
        <taxon>Mycobacterium</taxon>
        <taxon>Mycobacterium ulcerans group</taxon>
    </lineage>
</organism>
<dbReference type="AlphaFoldDB" id="L7VBF6"/>
<sequence length="115" mass="11279">MFTRRFAASLAGTTLTAASLGLAALGFAATATATATAGSTDDAFLAQIQADGITPPSAARAISDAHAVCTALDEGNSPTTVINAVAESTGLSSKGAKTFAIDAASAYCPEYVTSS</sequence>
<protein>
    <submittedName>
        <fullName evidence="3">Secreted protein</fullName>
    </submittedName>
</protein>
<dbReference type="HOGENOM" id="CLU_135573_4_0_11"/>
<evidence type="ECO:0000313" key="3">
    <source>
        <dbReference type="EMBL" id="AGC63865.1"/>
    </source>
</evidence>
<keyword evidence="4" id="KW-1185">Reference proteome</keyword>
<feature type="chain" id="PRO_5039240341" evidence="1">
    <location>
        <begin position="34"/>
        <end position="115"/>
    </location>
</feature>
<evidence type="ECO:0000259" key="2">
    <source>
        <dbReference type="Pfam" id="PF05305"/>
    </source>
</evidence>
<dbReference type="EMBL" id="CP003899">
    <property type="protein sequence ID" value="AGC63865.1"/>
    <property type="molecule type" value="Genomic_DNA"/>
</dbReference>
<dbReference type="PATRIC" id="fig|459424.11.peg.4412"/>
<dbReference type="KEGG" id="mli:MULP_04286"/>
<dbReference type="InterPro" id="IPR007969">
    <property type="entry name" value="DUF732"/>
</dbReference>
<accession>L7VBF6</accession>
<keyword evidence="1" id="KW-0732">Signal</keyword>
<proteinExistence type="predicted"/>
<name>L7VBF6_MYCL1</name>
<gene>
    <name evidence="3" type="ordered locus">MULP_04286</name>
</gene>
<feature type="signal peptide" evidence="1">
    <location>
        <begin position="1"/>
        <end position="33"/>
    </location>
</feature>
<reference evidence="3 4" key="1">
    <citation type="journal article" date="2013" name="J. Bacteriol.">
        <title>Complete Genome Sequence of the Frog Pathogen Mycobacterium ulcerans Ecovar Liflandii.</title>
        <authorList>
            <person name="Tobias N.J."/>
            <person name="Doig K.D."/>
            <person name="Medema M.H."/>
            <person name="Chen H."/>
            <person name="Haring V."/>
            <person name="Moore R."/>
            <person name="Seemann T."/>
            <person name="Stinear T.P."/>
        </authorList>
    </citation>
    <scope>NUCLEOTIDE SEQUENCE [LARGE SCALE GENOMIC DNA]</scope>
    <source>
        <strain evidence="3 4">128FXT</strain>
    </source>
</reference>
<evidence type="ECO:0000256" key="1">
    <source>
        <dbReference type="SAM" id="SignalP"/>
    </source>
</evidence>
<dbReference type="RefSeq" id="WP_015356719.1">
    <property type="nucleotide sequence ID" value="NC_020133.1"/>
</dbReference>
<dbReference type="Proteomes" id="UP000011157">
    <property type="component" value="Chromosome"/>
</dbReference>
<evidence type="ECO:0000313" key="4">
    <source>
        <dbReference type="Proteomes" id="UP000011157"/>
    </source>
</evidence>
<dbReference type="Pfam" id="PF05305">
    <property type="entry name" value="DUF732"/>
    <property type="match status" value="1"/>
</dbReference>
<feature type="domain" description="DUF732" evidence="2">
    <location>
        <begin position="41"/>
        <end position="110"/>
    </location>
</feature>